<dbReference type="Proteomes" id="UP000188318">
    <property type="component" value="Unassembled WGS sequence"/>
</dbReference>
<sequence>MAMGSEGVMGALLGLSEVCVLRGAVSGGPGVVGYEREYDGVLTSEVALMEVLWEVKDLVVDVSRGWTKRTITGGKTRVVESLVHRAFSPGIEGSVYWLFVRLGLSVALANDEPIQVQLPLCSMPDLSTLSRMESVQNKTRTYAHIILWLCGNALMVYHHQHAAPRQWLEVFEHLDQWYHLRPTEFQPMVDSTDGPGFPLLLFVNGAGILCNQLYHTAMLLLLQCKPRTALLNLQSPTLSPLWHAQRICGIAMNNDRRESWDPCLIASFLVAARRMTHEAQQTEILQGLERVGVITGWRVDEYLMQLREDWSLMGSAHV</sequence>
<proteinExistence type="predicted"/>
<dbReference type="OMA" id="RRMTHEA"/>
<keyword evidence="2" id="KW-1185">Reference proteome</keyword>
<protein>
    <recommendedName>
        <fullName evidence="3">Transcription factor domain-containing protein</fullName>
    </recommendedName>
</protein>
<dbReference type="OrthoDB" id="4475584at2759"/>
<dbReference type="EMBL" id="KV907560">
    <property type="protein sequence ID" value="OOF90229.1"/>
    <property type="molecule type" value="Genomic_DNA"/>
</dbReference>
<accession>A0A1R3R6Y4</accession>
<evidence type="ECO:0008006" key="3">
    <source>
        <dbReference type="Google" id="ProtNLM"/>
    </source>
</evidence>
<dbReference type="STRING" id="602072.A0A1R3R6Y4"/>
<gene>
    <name evidence="1" type="ORF">ASPCADRAFT_135342</name>
</gene>
<organism evidence="1 2">
    <name type="scientific">Aspergillus carbonarius (strain ITEM 5010)</name>
    <dbReference type="NCBI Taxonomy" id="602072"/>
    <lineage>
        <taxon>Eukaryota</taxon>
        <taxon>Fungi</taxon>
        <taxon>Dikarya</taxon>
        <taxon>Ascomycota</taxon>
        <taxon>Pezizomycotina</taxon>
        <taxon>Eurotiomycetes</taxon>
        <taxon>Eurotiomycetidae</taxon>
        <taxon>Eurotiales</taxon>
        <taxon>Aspergillaceae</taxon>
        <taxon>Aspergillus</taxon>
        <taxon>Aspergillus subgen. Circumdati</taxon>
    </lineage>
</organism>
<evidence type="ECO:0000313" key="1">
    <source>
        <dbReference type="EMBL" id="OOF90229.1"/>
    </source>
</evidence>
<name>A0A1R3R6Y4_ASPC5</name>
<dbReference type="VEuPathDB" id="FungiDB:ASPCADRAFT_135342"/>
<evidence type="ECO:0000313" key="2">
    <source>
        <dbReference type="Proteomes" id="UP000188318"/>
    </source>
</evidence>
<dbReference type="AlphaFoldDB" id="A0A1R3R6Y4"/>
<reference evidence="2" key="1">
    <citation type="journal article" date="2017" name="Genome Biol.">
        <title>Comparative genomics reveals high biological diversity and specific adaptations in the industrially and medically important fungal genus Aspergillus.</title>
        <authorList>
            <person name="de Vries R.P."/>
            <person name="Riley R."/>
            <person name="Wiebenga A."/>
            <person name="Aguilar-Osorio G."/>
            <person name="Amillis S."/>
            <person name="Uchima C.A."/>
            <person name="Anderluh G."/>
            <person name="Asadollahi M."/>
            <person name="Askin M."/>
            <person name="Barry K."/>
            <person name="Battaglia E."/>
            <person name="Bayram O."/>
            <person name="Benocci T."/>
            <person name="Braus-Stromeyer S.A."/>
            <person name="Caldana C."/>
            <person name="Canovas D."/>
            <person name="Cerqueira G.C."/>
            <person name="Chen F."/>
            <person name="Chen W."/>
            <person name="Choi C."/>
            <person name="Clum A."/>
            <person name="Dos Santos R.A."/>
            <person name="Damasio A.R."/>
            <person name="Diallinas G."/>
            <person name="Emri T."/>
            <person name="Fekete E."/>
            <person name="Flipphi M."/>
            <person name="Freyberg S."/>
            <person name="Gallo A."/>
            <person name="Gournas C."/>
            <person name="Habgood R."/>
            <person name="Hainaut M."/>
            <person name="Harispe M.L."/>
            <person name="Henrissat B."/>
            <person name="Hilden K.S."/>
            <person name="Hope R."/>
            <person name="Hossain A."/>
            <person name="Karabika E."/>
            <person name="Karaffa L."/>
            <person name="Karanyi Z."/>
            <person name="Krasevec N."/>
            <person name="Kuo A."/>
            <person name="Kusch H."/>
            <person name="LaButti K."/>
            <person name="Lagendijk E.L."/>
            <person name="Lapidus A."/>
            <person name="Levasseur A."/>
            <person name="Lindquist E."/>
            <person name="Lipzen A."/>
            <person name="Logrieco A.F."/>
            <person name="MacCabe A."/>
            <person name="Maekelae M.R."/>
            <person name="Malavazi I."/>
            <person name="Melin P."/>
            <person name="Meyer V."/>
            <person name="Mielnichuk N."/>
            <person name="Miskei M."/>
            <person name="Molnar A.P."/>
            <person name="Mule G."/>
            <person name="Ngan C.Y."/>
            <person name="Orejas M."/>
            <person name="Orosz E."/>
            <person name="Ouedraogo J.P."/>
            <person name="Overkamp K.M."/>
            <person name="Park H.-S."/>
            <person name="Perrone G."/>
            <person name="Piumi F."/>
            <person name="Punt P.J."/>
            <person name="Ram A.F."/>
            <person name="Ramon A."/>
            <person name="Rauscher S."/>
            <person name="Record E."/>
            <person name="Riano-Pachon D.M."/>
            <person name="Robert V."/>
            <person name="Roehrig J."/>
            <person name="Ruller R."/>
            <person name="Salamov A."/>
            <person name="Salih N.S."/>
            <person name="Samson R.A."/>
            <person name="Sandor E."/>
            <person name="Sanguinetti M."/>
            <person name="Schuetze T."/>
            <person name="Sepcic K."/>
            <person name="Shelest E."/>
            <person name="Sherlock G."/>
            <person name="Sophianopoulou V."/>
            <person name="Squina F.M."/>
            <person name="Sun H."/>
            <person name="Susca A."/>
            <person name="Todd R.B."/>
            <person name="Tsang A."/>
            <person name="Unkles S.E."/>
            <person name="van de Wiele N."/>
            <person name="van Rossen-Uffink D."/>
            <person name="Oliveira J.V."/>
            <person name="Vesth T.C."/>
            <person name="Visser J."/>
            <person name="Yu J.-H."/>
            <person name="Zhou M."/>
            <person name="Andersen M.R."/>
            <person name="Archer D.B."/>
            <person name="Baker S.E."/>
            <person name="Benoit I."/>
            <person name="Brakhage A.A."/>
            <person name="Braus G.H."/>
            <person name="Fischer R."/>
            <person name="Frisvad J.C."/>
            <person name="Goldman G.H."/>
            <person name="Houbraken J."/>
            <person name="Oakley B."/>
            <person name="Pocsi I."/>
            <person name="Scazzocchio C."/>
            <person name="Seiboth B."/>
            <person name="vanKuyk P.A."/>
            <person name="Wortman J."/>
            <person name="Dyer P.S."/>
            <person name="Grigoriev I.V."/>
        </authorList>
    </citation>
    <scope>NUCLEOTIDE SEQUENCE [LARGE SCALE GENOMIC DNA]</scope>
    <source>
        <strain evidence="2">ITEM 5010</strain>
    </source>
</reference>